<feature type="compositionally biased region" description="Basic and acidic residues" evidence="1">
    <location>
        <begin position="159"/>
        <end position="194"/>
    </location>
</feature>
<feature type="region of interest" description="Disordered" evidence="1">
    <location>
        <begin position="159"/>
        <end position="195"/>
    </location>
</feature>
<name>A0ABT1S1W3_9FIRM</name>
<evidence type="ECO:0000313" key="3">
    <source>
        <dbReference type="Proteomes" id="UP001524473"/>
    </source>
</evidence>
<protein>
    <submittedName>
        <fullName evidence="2">Phage major capsid protein</fullName>
    </submittedName>
</protein>
<keyword evidence="3" id="KW-1185">Reference proteome</keyword>
<organism evidence="2 3">
    <name type="scientific">Neglectibacter timonensis</name>
    <dbReference type="NCBI Taxonomy" id="1776382"/>
    <lineage>
        <taxon>Bacteria</taxon>
        <taxon>Bacillati</taxon>
        <taxon>Bacillota</taxon>
        <taxon>Clostridia</taxon>
        <taxon>Eubacteriales</taxon>
        <taxon>Oscillospiraceae</taxon>
        <taxon>Neglectibacter</taxon>
    </lineage>
</organism>
<dbReference type="Proteomes" id="UP001524473">
    <property type="component" value="Unassembled WGS sequence"/>
</dbReference>
<evidence type="ECO:0000256" key="1">
    <source>
        <dbReference type="SAM" id="MobiDB-lite"/>
    </source>
</evidence>
<comment type="caution">
    <text evidence="2">The sequence shown here is derived from an EMBL/GenBank/DDBJ whole genome shotgun (WGS) entry which is preliminary data.</text>
</comment>
<gene>
    <name evidence="2" type="ORF">NE695_13515</name>
</gene>
<dbReference type="SUPFAM" id="SSF56563">
    <property type="entry name" value="Major capsid protein gp5"/>
    <property type="match status" value="1"/>
</dbReference>
<feature type="compositionally biased region" description="Basic and acidic residues" evidence="1">
    <location>
        <begin position="245"/>
        <end position="257"/>
    </location>
</feature>
<proteinExistence type="predicted"/>
<evidence type="ECO:0000313" key="2">
    <source>
        <dbReference type="EMBL" id="MCQ4840927.1"/>
    </source>
</evidence>
<accession>A0ABT1S1W3</accession>
<dbReference type="RefSeq" id="WP_256192128.1">
    <property type="nucleotide sequence ID" value="NZ_JANFZG010000033.1"/>
</dbReference>
<feature type="region of interest" description="Disordered" evidence="1">
    <location>
        <begin position="218"/>
        <end position="266"/>
    </location>
</feature>
<sequence>MERAFQPEACDFSGWATRNDLKCSDGRVIRRDAFKHDDGIKVPLVWNHQHNDPRNVLGHAWLENRPEGVYTYGFFNDSESGEIGKILVKHGDICALSIYANQLQQRGCDVLHGEIREVSLVHAGANPGAFIDSMLKHGENSDDEAIIYTGMPLYLSHSDADKQEDKADDGEKKETSEKKDDPEKKTDSDEEKTVADVINSMTEEQKNVMYAMIGRAMDDQGESDPESEDNNDDDSKGGTNTMKHNVFDKDDRQKENVLVHSDGSEVSSEEISTIFGDIKRYGSLKDSVLAHGIDNVDYLFPDAQTLANTPEFIQRDTGWVKKVMSGVHHTPFSRIKSIFADITEDDARAKGYFKGKLKKEEVFGLLKRTTTPTTVYKKQKMDRDDVVDITDFDVVAWLKSEMRMMLDEELARAYLIGDGRLASSDDKINEQNIRPIFKDEELYTIQATVSVQSSATEDDKAREFIRTAIKARKNYKGSGQPTLYTTEDILTDCLLLTDTTGRDLYADVAQLAKKLRVKEIVTVPVMEGVNGKNGGALMGIIVNLADYNVGADRGGAVNMFDDFDIDYNQQKYLIETRCSGALIKPYSAIALELSTAG</sequence>
<reference evidence="2 3" key="1">
    <citation type="submission" date="2022-06" db="EMBL/GenBank/DDBJ databases">
        <title>Isolation of gut microbiota from human fecal samples.</title>
        <authorList>
            <person name="Pamer E.G."/>
            <person name="Barat B."/>
            <person name="Waligurski E."/>
            <person name="Medina S."/>
            <person name="Paddock L."/>
            <person name="Mostad J."/>
        </authorList>
    </citation>
    <scope>NUCLEOTIDE SEQUENCE [LARGE SCALE GENOMIC DNA]</scope>
    <source>
        <strain evidence="2 3">DFI.9.73</strain>
    </source>
</reference>
<feature type="compositionally biased region" description="Acidic residues" evidence="1">
    <location>
        <begin position="219"/>
        <end position="232"/>
    </location>
</feature>
<dbReference type="EMBL" id="JANFZH010000033">
    <property type="protein sequence ID" value="MCQ4840927.1"/>
    <property type="molecule type" value="Genomic_DNA"/>
</dbReference>